<reference evidence="1 2" key="1">
    <citation type="submission" date="2018-11" db="EMBL/GenBank/DDBJ databases">
        <title>Complete genome sequence of multidrug-resistant Aeromonas veronii strain MS-18-37.</title>
        <authorList>
            <person name="Abdelhamed H."/>
            <person name="Lawrence M."/>
            <person name="Waldbieser G."/>
        </authorList>
    </citation>
    <scope>NUCLEOTIDE SEQUENCE [LARGE SCALE GENOMIC DNA]</scope>
    <source>
        <strain evidence="1 2">MS-18-37</strain>
    </source>
</reference>
<evidence type="ECO:0000313" key="1">
    <source>
        <dbReference type="EMBL" id="AYV37328.1"/>
    </source>
</evidence>
<sequence length="46" mass="4769">MVLNANKMNATSCLSREIADLCNQATCFSGFSLRLAAGASSSFVPA</sequence>
<accession>A0AAN1UQ32</accession>
<gene>
    <name evidence="1" type="ORF">EFI48_11080</name>
</gene>
<proteinExistence type="predicted"/>
<name>A0AAN1UQ32_AERVE</name>
<organism evidence="1 2">
    <name type="scientific">Aeromonas veronii</name>
    <dbReference type="NCBI Taxonomy" id="654"/>
    <lineage>
        <taxon>Bacteria</taxon>
        <taxon>Pseudomonadati</taxon>
        <taxon>Pseudomonadota</taxon>
        <taxon>Gammaproteobacteria</taxon>
        <taxon>Aeromonadales</taxon>
        <taxon>Aeromonadaceae</taxon>
        <taxon>Aeromonas</taxon>
    </lineage>
</organism>
<dbReference type="Proteomes" id="UP000267614">
    <property type="component" value="Chromosome"/>
</dbReference>
<protein>
    <submittedName>
        <fullName evidence="1">Uncharacterized protein</fullName>
    </submittedName>
</protein>
<dbReference type="EMBL" id="CP033604">
    <property type="protein sequence ID" value="AYV37328.1"/>
    <property type="molecule type" value="Genomic_DNA"/>
</dbReference>
<evidence type="ECO:0000313" key="2">
    <source>
        <dbReference type="Proteomes" id="UP000267614"/>
    </source>
</evidence>
<dbReference type="AlphaFoldDB" id="A0AAN1UQ32"/>